<feature type="domain" description="Phosphatidylinositol transfer protein N-terminal" evidence="1">
    <location>
        <begin position="170"/>
        <end position="205"/>
    </location>
</feature>
<dbReference type="InterPro" id="IPR023393">
    <property type="entry name" value="START-like_dom_sf"/>
</dbReference>
<dbReference type="SUPFAM" id="SSF55961">
    <property type="entry name" value="Bet v1-like"/>
    <property type="match status" value="1"/>
</dbReference>
<dbReference type="GO" id="GO:1990050">
    <property type="term" value="F:phosphatidic acid transfer activity"/>
    <property type="evidence" value="ECO:0007669"/>
    <property type="project" value="Ensembl"/>
</dbReference>
<dbReference type="GO" id="GO:0070300">
    <property type="term" value="F:phosphatidic acid binding"/>
    <property type="evidence" value="ECO:0007669"/>
    <property type="project" value="Ensembl"/>
</dbReference>
<protein>
    <submittedName>
        <fullName evidence="2">Phosphatidylinositol transfer protein cytoplasmic 1</fullName>
    </submittedName>
</protein>
<evidence type="ECO:0000313" key="3">
    <source>
        <dbReference type="Proteomes" id="UP000233220"/>
    </source>
</evidence>
<reference evidence="2" key="2">
    <citation type="submission" date="2025-09" db="UniProtKB">
        <authorList>
            <consortium name="Ensembl"/>
        </authorList>
    </citation>
    <scope>IDENTIFICATION</scope>
</reference>
<dbReference type="PANTHER" id="PTHR10658">
    <property type="entry name" value="PHOSPHATIDYLINOSITOL TRANSFER PROTEIN"/>
    <property type="match status" value="1"/>
</dbReference>
<gene>
    <name evidence="2" type="primary">PITPNC1</name>
</gene>
<name>A0A2K6UNQ2_SAIBB</name>
<dbReference type="STRING" id="39432.ENSSBOP00000033543"/>
<dbReference type="InterPro" id="IPR055261">
    <property type="entry name" value="PI_transfer_N"/>
</dbReference>
<reference evidence="2" key="1">
    <citation type="submission" date="2025-08" db="UniProtKB">
        <authorList>
            <consortium name="Ensembl"/>
        </authorList>
    </citation>
    <scope>IDENTIFICATION</scope>
</reference>
<evidence type="ECO:0000313" key="2">
    <source>
        <dbReference type="Ensembl" id="ENSSBOP00000033543.1"/>
    </source>
</evidence>
<organism evidence="2 3">
    <name type="scientific">Saimiri boliviensis boliviensis</name>
    <name type="common">Bolivian squirrel monkey</name>
    <dbReference type="NCBI Taxonomy" id="39432"/>
    <lineage>
        <taxon>Eukaryota</taxon>
        <taxon>Metazoa</taxon>
        <taxon>Chordata</taxon>
        <taxon>Craniata</taxon>
        <taxon>Vertebrata</taxon>
        <taxon>Euteleostomi</taxon>
        <taxon>Mammalia</taxon>
        <taxon>Eutheria</taxon>
        <taxon>Euarchontoglires</taxon>
        <taxon>Primates</taxon>
        <taxon>Haplorrhini</taxon>
        <taxon>Platyrrhini</taxon>
        <taxon>Cebidae</taxon>
        <taxon>Saimiriinae</taxon>
        <taxon>Saimiri</taxon>
    </lineage>
</organism>
<dbReference type="Pfam" id="PF02121">
    <property type="entry name" value="IP_trans"/>
    <property type="match status" value="2"/>
</dbReference>
<sequence>RPNDLILTCLPLYRCYLQISKHSHEQSDRGEGVEVVQNEPFEDPHHGNGQFTEKRVYLNSKLPGWARAVVPKIFYVTEKFAILPQCSFLPKFSIHIETKYEDNKGSNDTIFDNEAKDVEREVCFIDIACDEIPERYYKESEVSDRFIHSFPSPQVAQNWGQPHQPLLVLVVRDILLIGHRQAFAWVDEWYDMTMDDVREYEKNMHEQTNIKVCNQHSSPVDDIESHTQTSVRRIFKTCCPPFHKCTCKLILEILQIPGSQSSTETCRHPEPVAAEPELDLNWAVSPLSARHFDPLKLLDMEVISVVRPRTWRVETFLWD</sequence>
<accession>A0A2K6UNQ2</accession>
<dbReference type="Ensembl" id="ENSSBOT00000050458.1">
    <property type="protein sequence ID" value="ENSSBOP00000033543.1"/>
    <property type="gene ID" value="ENSSBOG00000032931.1"/>
</dbReference>
<proteinExistence type="predicted"/>
<dbReference type="PANTHER" id="PTHR10658:SF55">
    <property type="entry name" value="CYTOPLASMIC PHOSPHATIDYLINOSITOL TRANSFER PROTEIN 1"/>
    <property type="match status" value="1"/>
</dbReference>
<dbReference type="Proteomes" id="UP000233220">
    <property type="component" value="Unplaced"/>
</dbReference>
<dbReference type="GO" id="GO:0008526">
    <property type="term" value="F:phosphatidylinositol transfer activity"/>
    <property type="evidence" value="ECO:0007669"/>
    <property type="project" value="Ensembl"/>
</dbReference>
<dbReference type="GeneTree" id="ENSGT00940000160720"/>
<evidence type="ECO:0000259" key="1">
    <source>
        <dbReference type="Pfam" id="PF02121"/>
    </source>
</evidence>
<dbReference type="AlphaFoldDB" id="A0A2K6UNQ2"/>
<dbReference type="GO" id="GO:0007165">
    <property type="term" value="P:signal transduction"/>
    <property type="evidence" value="ECO:0007669"/>
    <property type="project" value="Ensembl"/>
</dbReference>
<keyword evidence="3" id="KW-1185">Reference proteome</keyword>
<dbReference type="GO" id="GO:0005829">
    <property type="term" value="C:cytosol"/>
    <property type="evidence" value="ECO:0007669"/>
    <property type="project" value="Ensembl"/>
</dbReference>
<dbReference type="InterPro" id="IPR001666">
    <property type="entry name" value="PI_transfer"/>
</dbReference>
<dbReference type="GO" id="GO:1901611">
    <property type="term" value="F:phosphatidylglycerol binding"/>
    <property type="evidence" value="ECO:0007669"/>
    <property type="project" value="Ensembl"/>
</dbReference>
<dbReference type="GO" id="GO:0005654">
    <property type="term" value="C:nucleoplasm"/>
    <property type="evidence" value="ECO:0007669"/>
    <property type="project" value="Ensembl"/>
</dbReference>
<dbReference type="Gene3D" id="3.30.530.20">
    <property type="match status" value="2"/>
</dbReference>
<feature type="domain" description="Phosphatidylinositol transfer protein N-terminal" evidence="1">
    <location>
        <begin position="18"/>
        <end position="167"/>
    </location>
</feature>
<dbReference type="GO" id="GO:0035091">
    <property type="term" value="F:phosphatidylinositol binding"/>
    <property type="evidence" value="ECO:0007669"/>
    <property type="project" value="Ensembl"/>
</dbReference>